<dbReference type="HAMAP" id="MF_00425">
    <property type="entry name" value="NqrA"/>
    <property type="match status" value="1"/>
</dbReference>
<feature type="domain" description="Na(+)-translocating NADH-quinone reductase subunit A C-terminal" evidence="9">
    <location>
        <begin position="262"/>
        <end position="309"/>
    </location>
</feature>
<dbReference type="InterPro" id="IPR022615">
    <property type="entry name" value="NqrA_C_domain"/>
</dbReference>
<feature type="non-terminal residue" evidence="11">
    <location>
        <position position="1"/>
    </location>
</feature>
<organism evidence="11">
    <name type="scientific">Cyprideis torosa</name>
    <dbReference type="NCBI Taxonomy" id="163714"/>
    <lineage>
        <taxon>Eukaryota</taxon>
        <taxon>Metazoa</taxon>
        <taxon>Ecdysozoa</taxon>
        <taxon>Arthropoda</taxon>
        <taxon>Crustacea</taxon>
        <taxon>Oligostraca</taxon>
        <taxon>Ostracoda</taxon>
        <taxon>Podocopa</taxon>
        <taxon>Podocopida</taxon>
        <taxon>Cytherocopina</taxon>
        <taxon>Cytheroidea</taxon>
        <taxon>Cytherideidae</taxon>
        <taxon>Cyprideis</taxon>
    </lineage>
</organism>
<evidence type="ECO:0000256" key="5">
    <source>
        <dbReference type="ARBA" id="ARBA00023065"/>
    </source>
</evidence>
<keyword evidence="2" id="KW-1278">Translocase</keyword>
<sequence>MKITKGLDIPISGAPRQVITEGAKVSTIAVVGRDYKGLKPTMLVQEGDHVRIGDVLFEDKKTPGVKFTAPGAGTVRAINRGARRVLQSVVIDLDDEEEAVSYTAYGEAALDDLTREQVQEQMIESGAWTAFRTRPYGKVPKADAVPHSIFVTAIDTRPLAADPEVIIHAEPEAFENGIRVLRHLTDGKVFVTQKTGVNIPKVNLPKVEYHDFSGPHPAGLVGTAIHFLDPVHAGKSVWYMGYQDVMAVGRLFATGQRSLTRVISLAGPMVKDPRLVKTRQGASTDQLVAGELHSGQARVISGSILAGYRSAGWSAYLGRFNMQPSYPMTTTQNGSHRAMVPLGTYEEVVPLDILPTQLLRALLVRDTDTAQQLGALELDEEDLSLCTFVCHS</sequence>
<dbReference type="NCBIfam" id="TIGR01936">
    <property type="entry name" value="nqrA"/>
    <property type="match status" value="1"/>
</dbReference>
<accession>A0A7R8WY36</accession>
<dbReference type="InterPro" id="IPR056148">
    <property type="entry name" value="NQRA_2nd"/>
</dbReference>
<reference evidence="11" key="1">
    <citation type="submission" date="2020-11" db="EMBL/GenBank/DDBJ databases">
        <authorList>
            <person name="Tran Van P."/>
        </authorList>
    </citation>
    <scope>NUCLEOTIDE SEQUENCE</scope>
</reference>
<feature type="domain" description="NqrA N-terminal barrel-sandwich hybrid" evidence="8">
    <location>
        <begin position="2"/>
        <end position="94"/>
    </location>
</feature>
<evidence type="ECO:0000256" key="1">
    <source>
        <dbReference type="ARBA" id="ARBA00022448"/>
    </source>
</evidence>
<dbReference type="EMBL" id="OB684588">
    <property type="protein sequence ID" value="CAD7237084.1"/>
    <property type="molecule type" value="Genomic_DNA"/>
</dbReference>
<protein>
    <recommendedName>
        <fullName evidence="12">Na(+)-translocating NADH-quinone reductase subunit A</fullName>
    </recommendedName>
</protein>
<dbReference type="InterPro" id="IPR056147">
    <property type="entry name" value="NQRA_N"/>
</dbReference>
<dbReference type="InterPro" id="IPR008703">
    <property type="entry name" value="NqrA"/>
</dbReference>
<dbReference type="Pfam" id="PF24836">
    <property type="entry name" value="NQRA_2nd"/>
    <property type="match status" value="1"/>
</dbReference>
<evidence type="ECO:0000256" key="3">
    <source>
        <dbReference type="ARBA" id="ARBA00023027"/>
    </source>
</evidence>
<evidence type="ECO:0000256" key="4">
    <source>
        <dbReference type="ARBA" id="ARBA00023053"/>
    </source>
</evidence>
<keyword evidence="1" id="KW-0813">Transport</keyword>
<proteinExistence type="inferred from homology"/>
<evidence type="ECO:0000256" key="7">
    <source>
        <dbReference type="ARBA" id="ARBA00023201"/>
    </source>
</evidence>
<evidence type="ECO:0000259" key="8">
    <source>
        <dbReference type="Pfam" id="PF05896"/>
    </source>
</evidence>
<evidence type="ECO:0000259" key="9">
    <source>
        <dbReference type="Pfam" id="PF11973"/>
    </source>
</evidence>
<name>A0A7R8WY36_9CRUS</name>
<gene>
    <name evidence="11" type="ORF">CTOB1V02_LOCUS14899</name>
</gene>
<feature type="domain" description="NqrA second alpha/beta" evidence="10">
    <location>
        <begin position="113"/>
        <end position="256"/>
    </location>
</feature>
<keyword evidence="7" id="KW-0739">Sodium transport</keyword>
<dbReference type="Pfam" id="PF05896">
    <property type="entry name" value="NQRA_N"/>
    <property type="match status" value="1"/>
</dbReference>
<dbReference type="AlphaFoldDB" id="A0A7R8WY36"/>
<keyword evidence="5" id="KW-0406">Ion transport</keyword>
<evidence type="ECO:0000259" key="10">
    <source>
        <dbReference type="Pfam" id="PF24836"/>
    </source>
</evidence>
<dbReference type="GO" id="GO:0006814">
    <property type="term" value="P:sodium ion transport"/>
    <property type="evidence" value="ECO:0007669"/>
    <property type="project" value="UniProtKB-KW"/>
</dbReference>
<evidence type="ECO:0000256" key="2">
    <source>
        <dbReference type="ARBA" id="ARBA00022967"/>
    </source>
</evidence>
<keyword evidence="6" id="KW-0830">Ubiquinone</keyword>
<evidence type="ECO:0000256" key="6">
    <source>
        <dbReference type="ARBA" id="ARBA00023075"/>
    </source>
</evidence>
<keyword evidence="4" id="KW-0915">Sodium</keyword>
<evidence type="ECO:0000313" key="11">
    <source>
        <dbReference type="EMBL" id="CAD7237084.1"/>
    </source>
</evidence>
<dbReference type="PANTHER" id="PTHR37839">
    <property type="entry name" value="NA(+)-TRANSLOCATING NADH-QUINONE REDUCTASE SUBUNIT A"/>
    <property type="match status" value="1"/>
</dbReference>
<dbReference type="PANTHER" id="PTHR37839:SF1">
    <property type="entry name" value="NA(+)-TRANSLOCATING NADH-QUINONE REDUCTASE SUBUNIT A"/>
    <property type="match status" value="1"/>
</dbReference>
<dbReference type="GO" id="GO:0016655">
    <property type="term" value="F:oxidoreductase activity, acting on NAD(P)H, quinone or similar compound as acceptor"/>
    <property type="evidence" value="ECO:0007669"/>
    <property type="project" value="InterPro"/>
</dbReference>
<evidence type="ECO:0008006" key="12">
    <source>
        <dbReference type="Google" id="ProtNLM"/>
    </source>
</evidence>
<dbReference type="Pfam" id="PF11973">
    <property type="entry name" value="NQRA_SLBB"/>
    <property type="match status" value="1"/>
</dbReference>
<keyword evidence="3" id="KW-0520">NAD</keyword>
<dbReference type="OrthoDB" id="10056146at2759"/>